<evidence type="ECO:0000313" key="1">
    <source>
        <dbReference type="EMBL" id="CAG7648159.1"/>
    </source>
</evidence>
<sequence>MEKYSRSTISQAKRKRLLREVPNTLRWYQQEEVFNHFKNDCALTGKYQNLCKDHFIPISWGRTVRKYGIGGNTYANIIPLDRSINSSKGSMNPFIWFERYGERHGISIEKWNYAVQYIAEKHRMTTFYYINRVNACYIEILAKNWVEKINSRIEPDGNVHPVYINNALKMNLNIPVVIEQFGSVKTKEIFQLSETIDLIKQSKSWFVSRLNQK</sequence>
<evidence type="ECO:0000313" key="2">
    <source>
        <dbReference type="Proteomes" id="UP000730618"/>
    </source>
</evidence>
<reference evidence="1 2" key="1">
    <citation type="submission" date="2021-06" db="EMBL/GenBank/DDBJ databases">
        <authorList>
            <person name="Criscuolo A."/>
        </authorList>
    </citation>
    <scope>NUCLEOTIDE SEQUENCE [LARGE SCALE GENOMIC DNA]</scope>
    <source>
        <strain evidence="2">CIP 111802</strain>
    </source>
</reference>
<dbReference type="RefSeq" id="WP_218100434.1">
    <property type="nucleotide sequence ID" value="NZ_CAJVCE010000012.1"/>
</dbReference>
<keyword evidence="2" id="KW-1185">Reference proteome</keyword>
<comment type="caution">
    <text evidence="1">The sequence shown here is derived from an EMBL/GenBank/DDBJ whole genome shotgun (WGS) entry which is preliminary data.</text>
</comment>
<dbReference type="Proteomes" id="UP000730618">
    <property type="component" value="Unassembled WGS sequence"/>
</dbReference>
<evidence type="ECO:0008006" key="3">
    <source>
        <dbReference type="Google" id="ProtNLM"/>
    </source>
</evidence>
<protein>
    <recommendedName>
        <fullName evidence="3">HNH endonuclease</fullName>
    </recommendedName>
</protein>
<accession>A0ABM8VL61</accession>
<proteinExistence type="predicted"/>
<dbReference type="EMBL" id="CAJVCE010000012">
    <property type="protein sequence ID" value="CAG7648159.1"/>
    <property type="molecule type" value="Genomic_DNA"/>
</dbReference>
<gene>
    <name evidence="1" type="ORF">PAECIP111802_04140</name>
</gene>
<organism evidence="1 2">
    <name type="scientific">Paenibacillus allorhizosphaerae</name>
    <dbReference type="NCBI Taxonomy" id="2849866"/>
    <lineage>
        <taxon>Bacteria</taxon>
        <taxon>Bacillati</taxon>
        <taxon>Bacillota</taxon>
        <taxon>Bacilli</taxon>
        <taxon>Bacillales</taxon>
        <taxon>Paenibacillaceae</taxon>
        <taxon>Paenibacillus</taxon>
    </lineage>
</organism>
<name>A0ABM8VL61_9BACL</name>